<dbReference type="GO" id="GO:0008168">
    <property type="term" value="F:methyltransferase activity"/>
    <property type="evidence" value="ECO:0007669"/>
    <property type="project" value="UniProtKB-KW"/>
</dbReference>
<name>A0ABU0ZXA7_9FLAO</name>
<organism evidence="1 2">
    <name type="scientific">Mesonia profundi</name>
    <dbReference type="NCBI Taxonomy" id="3070998"/>
    <lineage>
        <taxon>Bacteria</taxon>
        <taxon>Pseudomonadati</taxon>
        <taxon>Bacteroidota</taxon>
        <taxon>Flavobacteriia</taxon>
        <taxon>Flavobacteriales</taxon>
        <taxon>Flavobacteriaceae</taxon>
        <taxon>Mesonia</taxon>
    </lineage>
</organism>
<keyword evidence="1" id="KW-0808">Transferase</keyword>
<accession>A0ABU0ZXA7</accession>
<gene>
    <name evidence="1" type="ORF">RBU60_00810</name>
</gene>
<sequence>MIVPDIFGQAVIDHFEKQNAENIKVIATDFDDDEIPTDYLFRDFKEMPKLEQKALQLAKGKTLDVGCCAGSHALVLQEKGIEIKAIDISQGAIKVARLRGIKNAVVQDFFDEQEKFDTILMLMNGIGIVGKLRKLTAFFEHLKSILNPNGKVLLDSSDLHYLFDKEEDGSIWVDPTQYYGELRYQIQYKEEISAPFDWLYIDFNSLQLAAESNGFSCKLVEEGEHYDYLAQLQLN</sequence>
<proteinExistence type="predicted"/>
<keyword evidence="1" id="KW-0489">Methyltransferase</keyword>
<dbReference type="SUPFAM" id="SSF53335">
    <property type="entry name" value="S-adenosyl-L-methionine-dependent methyltransferases"/>
    <property type="match status" value="1"/>
</dbReference>
<comment type="caution">
    <text evidence="1">The sequence shown here is derived from an EMBL/GenBank/DDBJ whole genome shotgun (WGS) entry which is preliminary data.</text>
</comment>
<dbReference type="Gene3D" id="3.40.50.150">
    <property type="entry name" value="Vaccinia Virus protein VP39"/>
    <property type="match status" value="1"/>
</dbReference>
<dbReference type="EC" id="2.1.1.-" evidence="1"/>
<dbReference type="Pfam" id="PF13489">
    <property type="entry name" value="Methyltransf_23"/>
    <property type="match status" value="1"/>
</dbReference>
<dbReference type="GO" id="GO:0032259">
    <property type="term" value="P:methylation"/>
    <property type="evidence" value="ECO:0007669"/>
    <property type="project" value="UniProtKB-KW"/>
</dbReference>
<dbReference type="Proteomes" id="UP001230915">
    <property type="component" value="Unassembled WGS sequence"/>
</dbReference>
<dbReference type="CDD" id="cd02440">
    <property type="entry name" value="AdoMet_MTases"/>
    <property type="match status" value="1"/>
</dbReference>
<evidence type="ECO:0000313" key="2">
    <source>
        <dbReference type="Proteomes" id="UP001230915"/>
    </source>
</evidence>
<keyword evidence="2" id="KW-1185">Reference proteome</keyword>
<dbReference type="RefSeq" id="WP_308862711.1">
    <property type="nucleotide sequence ID" value="NZ_JAVHUL010000001.1"/>
</dbReference>
<dbReference type="InterPro" id="IPR029063">
    <property type="entry name" value="SAM-dependent_MTases_sf"/>
</dbReference>
<dbReference type="EMBL" id="JAVHUL010000001">
    <property type="protein sequence ID" value="MDQ7916103.1"/>
    <property type="molecule type" value="Genomic_DNA"/>
</dbReference>
<reference evidence="1 2" key="1">
    <citation type="submission" date="2023-08" db="EMBL/GenBank/DDBJ databases">
        <title>Mesonia sp. MT50, isolated from deep-sea sediment of the Mariana Trench.</title>
        <authorList>
            <person name="Fu H."/>
        </authorList>
    </citation>
    <scope>NUCLEOTIDE SEQUENCE [LARGE SCALE GENOMIC DNA]</scope>
    <source>
        <strain evidence="1 2">MT50</strain>
    </source>
</reference>
<evidence type="ECO:0000313" key="1">
    <source>
        <dbReference type="EMBL" id="MDQ7916103.1"/>
    </source>
</evidence>
<protein>
    <submittedName>
        <fullName evidence="1">Class I SAM-dependent methyltransferase</fullName>
        <ecNumber evidence="1">2.1.1.-</ecNumber>
    </submittedName>
</protein>